<dbReference type="EMBL" id="GL698549">
    <property type="protein sequence ID" value="EFY86380.1"/>
    <property type="molecule type" value="Genomic_DNA"/>
</dbReference>
<dbReference type="PANTHER" id="PTHR23501">
    <property type="entry name" value="MAJOR FACILITATOR SUPERFAMILY"/>
    <property type="match status" value="1"/>
</dbReference>
<dbReference type="OrthoDB" id="10021397at2759"/>
<dbReference type="OMA" id="FRWHGHT"/>
<evidence type="ECO:0000313" key="7">
    <source>
        <dbReference type="Proteomes" id="UP000002499"/>
    </source>
</evidence>
<sequence>MKGIYLSSIIIFELGSLIRGVASRSSIFIIGRAIAGVGSAGIFIGSLVILSQSVRLERRPFFTGLIGSMYGIASVVVCYGPATRLLSADCLVLFSLWLCLGGAALSSIYFLPIWFQAVKAASPVVSGFVMLPILISFALVSLLSGILVTVAGYYTPFMLAGTVFCSFAYGLMSTADPDTSMLTWVGYQILAGAGAGFGMNQCLIAVQVVLDTEDVPTGTALVFFRILGSAICVSISDCVLTLYQQAQAAPFNECP</sequence>
<evidence type="ECO:0000256" key="4">
    <source>
        <dbReference type="ARBA" id="ARBA00023136"/>
    </source>
</evidence>
<organism evidence="7">
    <name type="scientific">Metarhizium acridum (strain CQMa 102)</name>
    <dbReference type="NCBI Taxonomy" id="655827"/>
    <lineage>
        <taxon>Eukaryota</taxon>
        <taxon>Fungi</taxon>
        <taxon>Dikarya</taxon>
        <taxon>Ascomycota</taxon>
        <taxon>Pezizomycotina</taxon>
        <taxon>Sordariomycetes</taxon>
        <taxon>Hypocreomycetidae</taxon>
        <taxon>Hypocreales</taxon>
        <taxon>Clavicipitaceae</taxon>
        <taxon>Metarhizium</taxon>
    </lineage>
</organism>
<evidence type="ECO:0000256" key="3">
    <source>
        <dbReference type="ARBA" id="ARBA00022989"/>
    </source>
</evidence>
<feature type="transmembrane region" description="Helical" evidence="5">
    <location>
        <begin position="94"/>
        <end position="115"/>
    </location>
</feature>
<feature type="transmembrane region" description="Helical" evidence="5">
    <location>
        <begin position="153"/>
        <end position="172"/>
    </location>
</feature>
<dbReference type="GO" id="GO:0022857">
    <property type="term" value="F:transmembrane transporter activity"/>
    <property type="evidence" value="ECO:0007669"/>
    <property type="project" value="TreeGrafter"/>
</dbReference>
<comment type="subcellular location">
    <subcellularLocation>
        <location evidence="1">Membrane</location>
        <topology evidence="1">Multi-pass membrane protein</topology>
    </subcellularLocation>
</comment>
<feature type="transmembrane region" description="Helical" evidence="5">
    <location>
        <begin position="127"/>
        <end position="147"/>
    </location>
</feature>
<keyword evidence="2 5" id="KW-0812">Transmembrane</keyword>
<feature type="transmembrane region" description="Helical" evidence="5">
    <location>
        <begin position="62"/>
        <end position="82"/>
    </location>
</feature>
<dbReference type="HOGENOM" id="CLU_1090216_0_0_1"/>
<accession>E9ECK3</accession>
<dbReference type="Gene3D" id="1.20.1250.20">
    <property type="entry name" value="MFS general substrate transporter like domains"/>
    <property type="match status" value="2"/>
</dbReference>
<gene>
    <name evidence="6" type="ORF">MAC_07601</name>
</gene>
<dbReference type="eggNOG" id="KOG0254">
    <property type="taxonomic scope" value="Eukaryota"/>
</dbReference>
<keyword evidence="4 5" id="KW-0472">Membrane</keyword>
<dbReference type="PANTHER" id="PTHR23501:SF199">
    <property type="entry name" value="MFS EFFLUX TRANSPORTER INPD-RELATED"/>
    <property type="match status" value="1"/>
</dbReference>
<evidence type="ECO:0000313" key="6">
    <source>
        <dbReference type="EMBL" id="EFY86380.1"/>
    </source>
</evidence>
<proteinExistence type="predicted"/>
<reference evidence="6 7" key="1">
    <citation type="journal article" date="2011" name="PLoS Genet.">
        <title>Genome sequencing and comparative transcriptomics of the model entomopathogenic fungi Metarhizium anisopliae and M. acridum.</title>
        <authorList>
            <person name="Gao Q."/>
            <person name="Jin K."/>
            <person name="Ying S.H."/>
            <person name="Zhang Y."/>
            <person name="Xiao G."/>
            <person name="Shang Y."/>
            <person name="Duan Z."/>
            <person name="Hu X."/>
            <person name="Xie X.Q."/>
            <person name="Zhou G."/>
            <person name="Peng G."/>
            <person name="Luo Z."/>
            <person name="Huang W."/>
            <person name="Wang B."/>
            <person name="Fang W."/>
            <person name="Wang S."/>
            <person name="Zhong Y."/>
            <person name="Ma L.J."/>
            <person name="St Leger R.J."/>
            <person name="Zhao G.P."/>
            <person name="Pei Y."/>
            <person name="Feng M.G."/>
            <person name="Xia Y."/>
            <person name="Wang C."/>
        </authorList>
    </citation>
    <scope>NUCLEOTIDE SEQUENCE [LARGE SCALE GENOMIC DNA]</scope>
    <source>
        <strain evidence="6 7">CQMa 102</strain>
    </source>
</reference>
<keyword evidence="7" id="KW-1185">Reference proteome</keyword>
<dbReference type="SUPFAM" id="SSF103473">
    <property type="entry name" value="MFS general substrate transporter"/>
    <property type="match status" value="1"/>
</dbReference>
<dbReference type="GeneID" id="19251912"/>
<dbReference type="AlphaFoldDB" id="E9ECK3"/>
<dbReference type="KEGG" id="maw:19251912"/>
<dbReference type="GO" id="GO:0005886">
    <property type="term" value="C:plasma membrane"/>
    <property type="evidence" value="ECO:0007669"/>
    <property type="project" value="TreeGrafter"/>
</dbReference>
<feature type="transmembrane region" description="Helical" evidence="5">
    <location>
        <begin position="184"/>
        <end position="210"/>
    </location>
</feature>
<dbReference type="InterPro" id="IPR036259">
    <property type="entry name" value="MFS_trans_sf"/>
</dbReference>
<dbReference type="InParanoid" id="E9ECK3"/>
<dbReference type="Proteomes" id="UP000002499">
    <property type="component" value="Unassembled WGS sequence"/>
</dbReference>
<evidence type="ECO:0000256" key="1">
    <source>
        <dbReference type="ARBA" id="ARBA00004141"/>
    </source>
</evidence>
<name>E9ECK3_METAQ</name>
<feature type="transmembrane region" description="Helical" evidence="5">
    <location>
        <begin position="222"/>
        <end position="243"/>
    </location>
</feature>
<protein>
    <submittedName>
        <fullName evidence="6">Efflux pump antibiotic resistance protein, putative</fullName>
    </submittedName>
</protein>
<keyword evidence="3 5" id="KW-1133">Transmembrane helix</keyword>
<feature type="transmembrane region" description="Helical" evidence="5">
    <location>
        <begin position="27"/>
        <end position="50"/>
    </location>
</feature>
<evidence type="ECO:0000256" key="2">
    <source>
        <dbReference type="ARBA" id="ARBA00022692"/>
    </source>
</evidence>
<evidence type="ECO:0000256" key="5">
    <source>
        <dbReference type="SAM" id="Phobius"/>
    </source>
</evidence>